<proteinExistence type="predicted"/>
<evidence type="ECO:0000256" key="1">
    <source>
        <dbReference type="SAM" id="MobiDB-lite"/>
    </source>
</evidence>
<feature type="region of interest" description="Disordered" evidence="1">
    <location>
        <begin position="1"/>
        <end position="45"/>
    </location>
</feature>
<name>A0A7R9ZS50_9STRA</name>
<sequence>MTQPQNDQQQDQRPAGAADGNAQHDSYKKSQSSASTASASISESSLSGCEDLATCTLPYKKVDFDQIEVYEFPYILGDNPAVSSGAPIALGTELLHYESMGLEVYEYSRSKEKKQSSSSSSGGSRTRGMMLPVQKRAQLLLDQGYSIETIASATLEADNISKGRNISASKTKWDGVNEMSERFGRFFRRSVGRRHSALGSSTMVPTKHDDMASSGPMKQSIAANSA</sequence>
<organism evidence="2">
    <name type="scientific">Craspedostauros australis</name>
    <dbReference type="NCBI Taxonomy" id="1486917"/>
    <lineage>
        <taxon>Eukaryota</taxon>
        <taxon>Sar</taxon>
        <taxon>Stramenopiles</taxon>
        <taxon>Ochrophyta</taxon>
        <taxon>Bacillariophyta</taxon>
        <taxon>Bacillariophyceae</taxon>
        <taxon>Bacillariophycidae</taxon>
        <taxon>Naviculales</taxon>
        <taxon>Naviculaceae</taxon>
        <taxon>Craspedostauros</taxon>
    </lineage>
</organism>
<gene>
    <name evidence="2" type="ORF">CAUS1442_LOCUS14110</name>
</gene>
<feature type="compositionally biased region" description="Low complexity" evidence="1">
    <location>
        <begin position="1"/>
        <end position="12"/>
    </location>
</feature>
<feature type="compositionally biased region" description="Low complexity" evidence="1">
    <location>
        <begin position="116"/>
        <end position="127"/>
    </location>
</feature>
<dbReference type="EMBL" id="HBEF01022805">
    <property type="protein sequence ID" value="CAD8341975.1"/>
    <property type="molecule type" value="Transcribed_RNA"/>
</dbReference>
<feature type="region of interest" description="Disordered" evidence="1">
    <location>
        <begin position="108"/>
        <end position="127"/>
    </location>
</feature>
<protein>
    <submittedName>
        <fullName evidence="2">Uncharacterized protein</fullName>
    </submittedName>
</protein>
<feature type="compositionally biased region" description="Low complexity" evidence="1">
    <location>
        <begin position="30"/>
        <end position="45"/>
    </location>
</feature>
<feature type="region of interest" description="Disordered" evidence="1">
    <location>
        <begin position="194"/>
        <end position="226"/>
    </location>
</feature>
<dbReference type="AlphaFoldDB" id="A0A7R9ZS50"/>
<reference evidence="2" key="1">
    <citation type="submission" date="2021-01" db="EMBL/GenBank/DDBJ databases">
        <authorList>
            <person name="Corre E."/>
            <person name="Pelletier E."/>
            <person name="Niang G."/>
            <person name="Scheremetjew M."/>
            <person name="Finn R."/>
            <person name="Kale V."/>
            <person name="Holt S."/>
            <person name="Cochrane G."/>
            <person name="Meng A."/>
            <person name="Brown T."/>
            <person name="Cohen L."/>
        </authorList>
    </citation>
    <scope>NUCLEOTIDE SEQUENCE</scope>
    <source>
        <strain evidence="2">CCMP3328</strain>
    </source>
</reference>
<evidence type="ECO:0000313" key="2">
    <source>
        <dbReference type="EMBL" id="CAD8341975.1"/>
    </source>
</evidence>
<accession>A0A7R9ZS50</accession>